<sequence>MSCAWRWPAPTKVRAIRPGAAAGARVRVNDRNQANDAEAAQMKWILIAIARAWQIGPSAILPPSCRFSPSCSQYAIEALKKYGAIKGGWLATKRLLRCHPWGGCGHDPVP</sequence>
<dbReference type="SMART" id="SM01234">
    <property type="entry name" value="Haemolytic"/>
    <property type="match status" value="1"/>
</dbReference>
<keyword evidence="3" id="KW-1185">Reference proteome</keyword>
<protein>
    <recommendedName>
        <fullName evidence="1">Putative membrane protein insertion efficiency factor</fullName>
    </recommendedName>
</protein>
<gene>
    <name evidence="2" type="primary">yidD</name>
    <name evidence="2" type="ORF">EKN06_08840</name>
</gene>
<accession>A0A437GXA6</accession>
<comment type="subcellular location">
    <subcellularLocation>
        <location evidence="1">Cell membrane</location>
        <topology evidence="1">Peripheral membrane protein</topology>
        <orientation evidence="1">Cytoplasmic side</orientation>
    </subcellularLocation>
</comment>
<dbReference type="PANTHER" id="PTHR33383:SF1">
    <property type="entry name" value="MEMBRANE PROTEIN INSERTION EFFICIENCY FACTOR-RELATED"/>
    <property type="match status" value="1"/>
</dbReference>
<dbReference type="EMBL" id="RXOL01000003">
    <property type="protein sequence ID" value="RVQ67032.1"/>
    <property type="molecule type" value="Genomic_DNA"/>
</dbReference>
<dbReference type="InterPro" id="IPR002696">
    <property type="entry name" value="Membr_insert_effic_factor_YidD"/>
</dbReference>
<proteinExistence type="inferred from homology"/>
<name>A0A437GXA6_9SPHN</name>
<dbReference type="HAMAP" id="MF_00386">
    <property type="entry name" value="UPF0161_YidD"/>
    <property type="match status" value="1"/>
</dbReference>
<organism evidence="2 3">
    <name type="scientific">Croceicoccus ponticola</name>
    <dbReference type="NCBI Taxonomy" id="2217664"/>
    <lineage>
        <taxon>Bacteria</taxon>
        <taxon>Pseudomonadati</taxon>
        <taxon>Pseudomonadota</taxon>
        <taxon>Alphaproteobacteria</taxon>
        <taxon>Sphingomonadales</taxon>
        <taxon>Erythrobacteraceae</taxon>
        <taxon>Croceicoccus</taxon>
    </lineage>
</organism>
<dbReference type="GO" id="GO:0005886">
    <property type="term" value="C:plasma membrane"/>
    <property type="evidence" value="ECO:0007669"/>
    <property type="project" value="UniProtKB-SubCell"/>
</dbReference>
<comment type="function">
    <text evidence="1">Could be involved in insertion of integral membrane proteins into the membrane.</text>
</comment>
<dbReference type="Proteomes" id="UP000283003">
    <property type="component" value="Unassembled WGS sequence"/>
</dbReference>
<keyword evidence="1" id="KW-1003">Cell membrane</keyword>
<evidence type="ECO:0000313" key="3">
    <source>
        <dbReference type="Proteomes" id="UP000283003"/>
    </source>
</evidence>
<evidence type="ECO:0000256" key="1">
    <source>
        <dbReference type="HAMAP-Rule" id="MF_00386"/>
    </source>
</evidence>
<comment type="similarity">
    <text evidence="1">Belongs to the UPF0161 family.</text>
</comment>
<comment type="caution">
    <text evidence="2">The sequence shown here is derived from an EMBL/GenBank/DDBJ whole genome shotgun (WGS) entry which is preliminary data.</text>
</comment>
<evidence type="ECO:0000313" key="2">
    <source>
        <dbReference type="EMBL" id="RVQ67032.1"/>
    </source>
</evidence>
<dbReference type="Pfam" id="PF01809">
    <property type="entry name" value="YidD"/>
    <property type="match status" value="1"/>
</dbReference>
<dbReference type="NCBIfam" id="TIGR00278">
    <property type="entry name" value="membrane protein insertion efficiency factor YidD"/>
    <property type="match status" value="1"/>
</dbReference>
<dbReference type="AlphaFoldDB" id="A0A437GXA6"/>
<reference evidence="2 3" key="1">
    <citation type="submission" date="2018-12" db="EMBL/GenBank/DDBJ databases">
        <title>Croceicoccus ponticola sp. nov., a lipolytic bacterium isolated from seawater.</title>
        <authorList>
            <person name="Yoon J.-H."/>
        </authorList>
    </citation>
    <scope>NUCLEOTIDE SEQUENCE [LARGE SCALE GENOMIC DNA]</scope>
    <source>
        <strain evidence="2 3">GM-16</strain>
    </source>
</reference>
<dbReference type="OrthoDB" id="9801753at2"/>
<dbReference type="PANTHER" id="PTHR33383">
    <property type="entry name" value="MEMBRANE PROTEIN INSERTION EFFICIENCY FACTOR-RELATED"/>
    <property type="match status" value="1"/>
</dbReference>
<keyword evidence="1" id="KW-0472">Membrane</keyword>